<evidence type="ECO:0000256" key="1">
    <source>
        <dbReference type="SAM" id="Phobius"/>
    </source>
</evidence>
<protein>
    <submittedName>
        <fullName evidence="2">Uncharacterized protein</fullName>
    </submittedName>
</protein>
<keyword evidence="1" id="KW-0472">Membrane</keyword>
<accession>A0A2D3WJJ0</accession>
<dbReference type="RefSeq" id="WP_294896917.1">
    <property type="nucleotide sequence ID" value="NZ_DLUI01000125.1"/>
</dbReference>
<sequence>MPLWIMPVYIVSGITLLVSGYFSYTNKPFCFQNQAIRNESIRLHRLKLRQFDLGAKEQLTPQEEAEYTIYKRADKKAFFIDQILSISVPIFLITFLILIVSSNWALQMPLYIVSAFLILIGKNDAVTNASGFRKPLCVSNQSFYELDIIESFYKRINGLSLDEEEKRNIDNYETEIRWYGWQMNVLYVGIALHLLATILHGIIHVFQS</sequence>
<keyword evidence="1" id="KW-1133">Transmembrane helix</keyword>
<organism evidence="2 3">
    <name type="scientific">Sulfuricurvum kujiense</name>
    <dbReference type="NCBI Taxonomy" id="148813"/>
    <lineage>
        <taxon>Bacteria</taxon>
        <taxon>Pseudomonadati</taxon>
        <taxon>Campylobacterota</taxon>
        <taxon>Epsilonproteobacteria</taxon>
        <taxon>Campylobacterales</taxon>
        <taxon>Sulfurimonadaceae</taxon>
        <taxon>Sulfuricurvum</taxon>
    </lineage>
</organism>
<reference evidence="2 3" key="1">
    <citation type="journal article" date="2017" name="Front. Microbiol.">
        <title>Comparative Genomic Analysis of the Class Epsilonproteobacteria and Proposed Reclassification to Epsilonbacteraeota (phyl. nov.).</title>
        <authorList>
            <person name="Waite D.W."/>
            <person name="Vanwonterghem I."/>
            <person name="Rinke C."/>
            <person name="Parks D.H."/>
            <person name="Zhang Y."/>
            <person name="Takai K."/>
            <person name="Sievert S.M."/>
            <person name="Simon J."/>
            <person name="Campbell B.J."/>
            <person name="Hanson T.E."/>
            <person name="Woyke T."/>
            <person name="Klotz M.G."/>
            <person name="Hugenholtz P."/>
        </authorList>
    </citation>
    <scope>NUCLEOTIDE SEQUENCE [LARGE SCALE GENOMIC DNA]</scope>
    <source>
        <strain evidence="2">UBA12443</strain>
    </source>
</reference>
<comment type="caution">
    <text evidence="2">The sequence shown here is derived from an EMBL/GenBank/DDBJ whole genome shotgun (WGS) entry which is preliminary data.</text>
</comment>
<evidence type="ECO:0000313" key="2">
    <source>
        <dbReference type="EMBL" id="DAB37884.1"/>
    </source>
</evidence>
<feature type="transmembrane region" description="Helical" evidence="1">
    <location>
        <begin position="185"/>
        <end position="206"/>
    </location>
</feature>
<dbReference type="EMBL" id="DLUI01000125">
    <property type="protein sequence ID" value="DAB37884.1"/>
    <property type="molecule type" value="Genomic_DNA"/>
</dbReference>
<feature type="transmembrane region" description="Helical" evidence="1">
    <location>
        <begin position="78"/>
        <end position="98"/>
    </location>
</feature>
<name>A0A2D3WJJ0_9BACT</name>
<dbReference type="AlphaFoldDB" id="A0A2D3WJJ0"/>
<feature type="transmembrane region" description="Helical" evidence="1">
    <location>
        <begin position="6"/>
        <end position="24"/>
    </location>
</feature>
<dbReference type="Proteomes" id="UP000228859">
    <property type="component" value="Unassembled WGS sequence"/>
</dbReference>
<feature type="transmembrane region" description="Helical" evidence="1">
    <location>
        <begin position="104"/>
        <end position="121"/>
    </location>
</feature>
<evidence type="ECO:0000313" key="3">
    <source>
        <dbReference type="Proteomes" id="UP000228859"/>
    </source>
</evidence>
<keyword evidence="1" id="KW-0812">Transmembrane</keyword>
<proteinExistence type="predicted"/>
<gene>
    <name evidence="2" type="ORF">CFH83_08840</name>
</gene>